<evidence type="ECO:0000313" key="3">
    <source>
        <dbReference type="EMBL" id="CAK0892128.1"/>
    </source>
</evidence>
<dbReference type="EMBL" id="CAUYUJ010019568">
    <property type="protein sequence ID" value="CAK0892128.1"/>
    <property type="molecule type" value="Genomic_DNA"/>
</dbReference>
<evidence type="ECO:0000256" key="2">
    <source>
        <dbReference type="SAM" id="Phobius"/>
    </source>
</evidence>
<feature type="compositionally biased region" description="Gly residues" evidence="1">
    <location>
        <begin position="93"/>
        <end position="104"/>
    </location>
</feature>
<feature type="region of interest" description="Disordered" evidence="1">
    <location>
        <begin position="161"/>
        <end position="205"/>
    </location>
</feature>
<gene>
    <name evidence="3" type="ORF">PCOR1329_LOCUS71863</name>
</gene>
<comment type="caution">
    <text evidence="3">The sequence shown here is derived from an EMBL/GenBank/DDBJ whole genome shotgun (WGS) entry which is preliminary data.</text>
</comment>
<feature type="non-terminal residue" evidence="3">
    <location>
        <position position="1"/>
    </location>
</feature>
<proteinExistence type="predicted"/>
<sequence>GEGDARRRPPTHPPPGLHPGMRSWGRTAPLPDLRDARLGPQAEFSPRGQHISGSGAPRPRRTAAPGTSGLGLESPPAAHGDERRLVGARRPRCGGGRPGLGGRGEQQPMFAPGTSRKPRVSAPEVGRLKSNTGLRPSRPPWLLAAGAAAVLALVALAAVAAAKAGPAPESSQTRASRRTEVVVSHPVVGHPPEHMRTRGTQAPTPSPGVKHPLNIGNVLGSPLVVPPAGPARGLDAGAVEASLGQRPARLTIGHPPERTQTLAPRADAAAP</sequence>
<feature type="transmembrane region" description="Helical" evidence="2">
    <location>
        <begin position="141"/>
        <end position="162"/>
    </location>
</feature>
<name>A0ABN9WYU9_9DINO</name>
<feature type="region of interest" description="Disordered" evidence="1">
    <location>
        <begin position="249"/>
        <end position="271"/>
    </location>
</feature>
<organism evidence="3 4">
    <name type="scientific">Prorocentrum cordatum</name>
    <dbReference type="NCBI Taxonomy" id="2364126"/>
    <lineage>
        <taxon>Eukaryota</taxon>
        <taxon>Sar</taxon>
        <taxon>Alveolata</taxon>
        <taxon>Dinophyceae</taxon>
        <taxon>Prorocentrales</taxon>
        <taxon>Prorocentraceae</taxon>
        <taxon>Prorocentrum</taxon>
    </lineage>
</organism>
<evidence type="ECO:0000313" key="4">
    <source>
        <dbReference type="Proteomes" id="UP001189429"/>
    </source>
</evidence>
<keyword evidence="2" id="KW-1133">Transmembrane helix</keyword>
<keyword evidence="2" id="KW-0812">Transmembrane</keyword>
<keyword evidence="4" id="KW-1185">Reference proteome</keyword>
<keyword evidence="2" id="KW-0472">Membrane</keyword>
<protein>
    <submittedName>
        <fullName evidence="3">Uncharacterized protein</fullName>
    </submittedName>
</protein>
<evidence type="ECO:0000256" key="1">
    <source>
        <dbReference type="SAM" id="MobiDB-lite"/>
    </source>
</evidence>
<feature type="compositionally biased region" description="Low complexity" evidence="1">
    <location>
        <begin position="181"/>
        <end position="190"/>
    </location>
</feature>
<reference evidence="3" key="1">
    <citation type="submission" date="2023-10" db="EMBL/GenBank/DDBJ databases">
        <authorList>
            <person name="Chen Y."/>
            <person name="Shah S."/>
            <person name="Dougan E. K."/>
            <person name="Thang M."/>
            <person name="Chan C."/>
        </authorList>
    </citation>
    <scope>NUCLEOTIDE SEQUENCE [LARGE SCALE GENOMIC DNA]</scope>
</reference>
<feature type="region of interest" description="Disordered" evidence="1">
    <location>
        <begin position="1"/>
        <end position="139"/>
    </location>
</feature>
<accession>A0ABN9WYU9</accession>
<dbReference type="Proteomes" id="UP001189429">
    <property type="component" value="Unassembled WGS sequence"/>
</dbReference>